<keyword evidence="12" id="KW-0464">Manganese</keyword>
<reference evidence="15" key="1">
    <citation type="submission" date="2015-09" db="EMBL/GenBank/DDBJ databases">
        <authorList>
            <consortium name="Pathogen Informatics"/>
        </authorList>
    </citation>
    <scope>NUCLEOTIDE SEQUENCE [LARGE SCALE GENOMIC DNA]</scope>
    <source>
        <strain evidence="15">Lake Konstanz</strain>
    </source>
</reference>
<dbReference type="NCBIfam" id="TIGR01163">
    <property type="entry name" value="rpe"/>
    <property type="match status" value="1"/>
</dbReference>
<dbReference type="OMA" id="CHLMIED"/>
<dbReference type="EMBL" id="CYKH01001785">
    <property type="protein sequence ID" value="CUG90032.1"/>
    <property type="molecule type" value="Genomic_DNA"/>
</dbReference>
<feature type="binding site" evidence="13">
    <location>
        <begin position="166"/>
        <end position="169"/>
    </location>
    <ligand>
        <name>substrate</name>
    </ligand>
</feature>
<dbReference type="CDD" id="cd00429">
    <property type="entry name" value="RPE"/>
    <property type="match status" value="1"/>
</dbReference>
<evidence type="ECO:0000256" key="6">
    <source>
        <dbReference type="ARBA" id="ARBA00009541"/>
    </source>
</evidence>
<dbReference type="OrthoDB" id="1927044at2759"/>
<dbReference type="NCBIfam" id="NF004076">
    <property type="entry name" value="PRK05581.1-4"/>
    <property type="match status" value="1"/>
</dbReference>
<keyword evidence="8 12" id="KW-0479">Metal-binding</keyword>
<accession>A0A0S4JIP2</accession>
<comment type="cofactor">
    <cofactor evidence="4">
        <name>Zn(2+)</name>
        <dbReference type="ChEBI" id="CHEBI:29105"/>
    </cofactor>
</comment>
<feature type="binding site" evidence="13">
    <location>
        <position position="197"/>
    </location>
    <ligand>
        <name>substrate</name>
    </ligand>
</feature>
<dbReference type="InterPro" id="IPR013785">
    <property type="entry name" value="Aldolase_TIM"/>
</dbReference>
<evidence type="ECO:0000256" key="13">
    <source>
        <dbReference type="PIRSR" id="PIRSR001461-3"/>
    </source>
</evidence>
<feature type="binding site" evidence="13">
    <location>
        <position position="88"/>
    </location>
    <ligand>
        <name>substrate</name>
    </ligand>
</feature>
<evidence type="ECO:0000256" key="11">
    <source>
        <dbReference type="PIRSR" id="PIRSR001461-1"/>
    </source>
</evidence>
<dbReference type="PROSITE" id="PS01085">
    <property type="entry name" value="RIBUL_P_3_EPIMER_1"/>
    <property type="match status" value="1"/>
</dbReference>
<dbReference type="GO" id="GO:0006098">
    <property type="term" value="P:pentose-phosphate shunt"/>
    <property type="evidence" value="ECO:0007669"/>
    <property type="project" value="InterPro"/>
</dbReference>
<feature type="binding site" evidence="12">
    <location>
        <position position="195"/>
    </location>
    <ligand>
        <name>a divalent metal cation</name>
        <dbReference type="ChEBI" id="CHEBI:60240"/>
    </ligand>
</feature>
<evidence type="ECO:0000256" key="5">
    <source>
        <dbReference type="ARBA" id="ARBA00001954"/>
    </source>
</evidence>
<feature type="active site" description="Proton donor" evidence="11">
    <location>
        <position position="195"/>
    </location>
</feature>
<evidence type="ECO:0000256" key="4">
    <source>
        <dbReference type="ARBA" id="ARBA00001947"/>
    </source>
</evidence>
<dbReference type="HAMAP" id="MF_02227">
    <property type="entry name" value="RPE"/>
    <property type="match status" value="1"/>
</dbReference>
<dbReference type="GO" id="GO:0005737">
    <property type="term" value="C:cytoplasm"/>
    <property type="evidence" value="ECO:0007669"/>
    <property type="project" value="UniProtKB-ARBA"/>
</dbReference>
<evidence type="ECO:0000256" key="7">
    <source>
        <dbReference type="ARBA" id="ARBA00013188"/>
    </source>
</evidence>
<dbReference type="EC" id="5.1.3.1" evidence="7 10"/>
<comment type="cofactor">
    <cofactor evidence="2">
        <name>Mn(2+)</name>
        <dbReference type="ChEBI" id="CHEBI:29035"/>
    </cofactor>
</comment>
<sequence>MFNHLDKSTYLDAKKKVPLKPIIAPSLLACDFSRLFEESSSVLSADGGASEWLHVDVMDGHFVPNISIGSVVVSSLRKALPQAFLDCHLMVSHPEQWVDDFASAGASQYTFHIEATTSPKGLIDAIRAKGMQVGVALKPGTPASSVFELCDADLVDMVLVMTVEPGFGGQSFMSNMMPKVLELRTKYPALNIQVDGGLGPSTIAAAAEAGANVIVAGTSVFRAPSRKQVTDELRDCVAKAIATRSHL</sequence>
<dbReference type="InterPro" id="IPR000056">
    <property type="entry name" value="Ribul_P_3_epim-like"/>
</dbReference>
<dbReference type="GO" id="GO:0005975">
    <property type="term" value="P:carbohydrate metabolic process"/>
    <property type="evidence" value="ECO:0007669"/>
    <property type="project" value="InterPro"/>
</dbReference>
<keyword evidence="9 10" id="KW-0413">Isomerase</keyword>
<dbReference type="PROSITE" id="PS01086">
    <property type="entry name" value="RIBUL_P_3_EPIMER_2"/>
    <property type="match status" value="1"/>
</dbReference>
<evidence type="ECO:0000256" key="3">
    <source>
        <dbReference type="ARBA" id="ARBA00001941"/>
    </source>
</evidence>
<evidence type="ECO:0000313" key="15">
    <source>
        <dbReference type="Proteomes" id="UP000051952"/>
    </source>
</evidence>
<feature type="binding site" evidence="12">
    <location>
        <position position="88"/>
    </location>
    <ligand>
        <name>a divalent metal cation</name>
        <dbReference type="ChEBI" id="CHEBI:60240"/>
    </ligand>
</feature>
<keyword evidence="12" id="KW-0170">Cobalt</keyword>
<dbReference type="Gene3D" id="3.20.20.70">
    <property type="entry name" value="Aldolase class I"/>
    <property type="match status" value="1"/>
</dbReference>
<keyword evidence="10" id="KW-0119">Carbohydrate metabolism</keyword>
<comment type="cofactor">
    <cofactor evidence="5">
        <name>Fe(2+)</name>
        <dbReference type="ChEBI" id="CHEBI:29033"/>
    </cofactor>
</comment>
<name>A0A0S4JIP2_BODSA</name>
<feature type="binding site" evidence="12">
    <location>
        <position position="56"/>
    </location>
    <ligand>
        <name>a divalent metal cation</name>
        <dbReference type="ChEBI" id="CHEBI:60240"/>
    </ligand>
</feature>
<dbReference type="SUPFAM" id="SSF51366">
    <property type="entry name" value="Ribulose-phoshate binding barrel"/>
    <property type="match status" value="1"/>
</dbReference>
<dbReference type="FunFam" id="3.20.20.70:FF:000171">
    <property type="entry name" value="Ribulose-phosphate 3-epimerase"/>
    <property type="match status" value="1"/>
</dbReference>
<evidence type="ECO:0000256" key="2">
    <source>
        <dbReference type="ARBA" id="ARBA00001936"/>
    </source>
</evidence>
<gene>
    <name evidence="14" type="ORF">BSAL_24660</name>
</gene>
<feature type="binding site" evidence="13">
    <location>
        <begin position="217"/>
        <end position="218"/>
    </location>
    <ligand>
        <name>substrate</name>
    </ligand>
</feature>
<evidence type="ECO:0000256" key="8">
    <source>
        <dbReference type="ARBA" id="ARBA00022723"/>
    </source>
</evidence>
<dbReference type="PIRSF" id="PIRSF001461">
    <property type="entry name" value="RPE"/>
    <property type="match status" value="1"/>
</dbReference>
<feature type="binding site" evidence="12">
    <location>
        <position position="54"/>
    </location>
    <ligand>
        <name>a divalent metal cation</name>
        <dbReference type="ChEBI" id="CHEBI:60240"/>
    </ligand>
</feature>
<comment type="cofactor">
    <cofactor evidence="3">
        <name>Co(2+)</name>
        <dbReference type="ChEBI" id="CHEBI:48828"/>
    </cofactor>
</comment>
<comment type="cofactor">
    <cofactor evidence="12">
        <name>a divalent metal cation</name>
        <dbReference type="ChEBI" id="CHEBI:60240"/>
    </cofactor>
    <text evidence="12">Binds 1 divalent metal cation per subunit.</text>
</comment>
<comment type="similarity">
    <text evidence="6 10">Belongs to the ribulose-phosphate 3-epimerase family.</text>
</comment>
<dbReference type="AlphaFoldDB" id="A0A0S4JIP2"/>
<dbReference type="GO" id="GO:0004750">
    <property type="term" value="F:D-ribulose-phosphate 3-epimerase activity"/>
    <property type="evidence" value="ECO:0007669"/>
    <property type="project" value="UniProtKB-EC"/>
</dbReference>
<feature type="binding site" evidence="13">
    <location>
        <position position="26"/>
    </location>
    <ligand>
        <name>substrate</name>
    </ligand>
</feature>
<dbReference type="Proteomes" id="UP000051952">
    <property type="component" value="Unassembled WGS sequence"/>
</dbReference>
<dbReference type="InterPro" id="IPR026019">
    <property type="entry name" value="Ribul_P_3_epim"/>
</dbReference>
<proteinExistence type="inferred from homology"/>
<evidence type="ECO:0000256" key="12">
    <source>
        <dbReference type="PIRSR" id="PIRSR001461-2"/>
    </source>
</evidence>
<dbReference type="GO" id="GO:0046872">
    <property type="term" value="F:metal ion binding"/>
    <property type="evidence" value="ECO:0007669"/>
    <property type="project" value="UniProtKB-KW"/>
</dbReference>
<feature type="active site" description="Proton acceptor" evidence="11">
    <location>
        <position position="56"/>
    </location>
</feature>
<dbReference type="VEuPathDB" id="TriTrypDB:BSAL_24660"/>
<keyword evidence="15" id="KW-1185">Reference proteome</keyword>
<comment type="catalytic activity">
    <reaction evidence="1 10">
        <text>D-ribulose 5-phosphate = D-xylulose 5-phosphate</text>
        <dbReference type="Rhea" id="RHEA:13677"/>
        <dbReference type="ChEBI" id="CHEBI:57737"/>
        <dbReference type="ChEBI" id="CHEBI:58121"/>
        <dbReference type="EC" id="5.1.3.1"/>
    </reaction>
</comment>
<protein>
    <recommendedName>
        <fullName evidence="7 10">Ribulose-phosphate 3-epimerase</fullName>
        <ecNumber evidence="7 10">5.1.3.1</ecNumber>
    </recommendedName>
</protein>
<evidence type="ECO:0000256" key="1">
    <source>
        <dbReference type="ARBA" id="ARBA00001782"/>
    </source>
</evidence>
<keyword evidence="12" id="KW-0862">Zinc</keyword>
<evidence type="ECO:0000313" key="14">
    <source>
        <dbReference type="EMBL" id="CUG90032.1"/>
    </source>
</evidence>
<dbReference type="PANTHER" id="PTHR11749">
    <property type="entry name" value="RIBULOSE-5-PHOSPHATE-3-EPIMERASE"/>
    <property type="match status" value="1"/>
</dbReference>
<dbReference type="Pfam" id="PF00834">
    <property type="entry name" value="Ribul_P_3_epim"/>
    <property type="match status" value="1"/>
</dbReference>
<evidence type="ECO:0000256" key="10">
    <source>
        <dbReference type="PIRNR" id="PIRNR001461"/>
    </source>
</evidence>
<dbReference type="InterPro" id="IPR011060">
    <property type="entry name" value="RibuloseP-bd_barrel"/>
</dbReference>
<organism evidence="14 15">
    <name type="scientific">Bodo saltans</name>
    <name type="common">Flagellated protozoan</name>
    <dbReference type="NCBI Taxonomy" id="75058"/>
    <lineage>
        <taxon>Eukaryota</taxon>
        <taxon>Discoba</taxon>
        <taxon>Euglenozoa</taxon>
        <taxon>Kinetoplastea</taxon>
        <taxon>Metakinetoplastina</taxon>
        <taxon>Eubodonida</taxon>
        <taxon>Bodonidae</taxon>
        <taxon>Bodo</taxon>
    </lineage>
</organism>
<evidence type="ECO:0000256" key="9">
    <source>
        <dbReference type="ARBA" id="ARBA00023235"/>
    </source>
</evidence>